<organism evidence="3 4">
    <name type="scientific">Meloidogyne javanica</name>
    <name type="common">Root-knot nematode worm</name>
    <dbReference type="NCBI Taxonomy" id="6303"/>
    <lineage>
        <taxon>Eukaryota</taxon>
        <taxon>Metazoa</taxon>
        <taxon>Ecdysozoa</taxon>
        <taxon>Nematoda</taxon>
        <taxon>Chromadorea</taxon>
        <taxon>Rhabditida</taxon>
        <taxon>Tylenchina</taxon>
        <taxon>Tylenchomorpha</taxon>
        <taxon>Tylenchoidea</taxon>
        <taxon>Meloidogynidae</taxon>
        <taxon>Meloidogyninae</taxon>
        <taxon>Meloidogyne</taxon>
        <taxon>Meloidogyne incognita group</taxon>
    </lineage>
</organism>
<dbReference type="Proteomes" id="UP000887561">
    <property type="component" value="Unplaced"/>
</dbReference>
<feature type="compositionally biased region" description="Polar residues" evidence="1">
    <location>
        <begin position="119"/>
        <end position="142"/>
    </location>
</feature>
<accession>A0A915MPD5</accession>
<keyword evidence="2" id="KW-0812">Transmembrane</keyword>
<feature type="compositionally biased region" description="Basic and acidic residues" evidence="1">
    <location>
        <begin position="198"/>
        <end position="221"/>
    </location>
</feature>
<dbReference type="WBParaSite" id="scaffold4307_cov275.g7956">
    <property type="protein sequence ID" value="scaffold4307_cov275.g7956"/>
    <property type="gene ID" value="scaffold4307_cov275.g7956"/>
</dbReference>
<keyword evidence="2" id="KW-0472">Membrane</keyword>
<proteinExistence type="predicted"/>
<feature type="transmembrane region" description="Helical" evidence="2">
    <location>
        <begin position="18"/>
        <end position="40"/>
    </location>
</feature>
<keyword evidence="3" id="KW-1185">Reference proteome</keyword>
<evidence type="ECO:0000313" key="3">
    <source>
        <dbReference type="Proteomes" id="UP000887561"/>
    </source>
</evidence>
<evidence type="ECO:0000256" key="2">
    <source>
        <dbReference type="SAM" id="Phobius"/>
    </source>
</evidence>
<feature type="region of interest" description="Disordered" evidence="1">
    <location>
        <begin position="99"/>
        <end position="145"/>
    </location>
</feature>
<name>A0A915MPD5_MELJA</name>
<sequence length="235" mass="26500">MLEVTTTMSEEMMFASTVFLYVFLIIGAVFTFILCCYCCCQKDDKNVKKKPTPAPIEILEQKYSRTEAIIICEKPESLPQSQPSSLPVVSLPPSLPSERSLPVFPTQPSRSILSEPKQRSVTTARLPNPSDHQSNSLPSTSRGYPCTPPSFNASYTIISPVLPFQGQHHQQASTMKSKKYSNRSRRSSRRSRRKYGRKHDESDYSRRSHTTGETRSKKEEGDICIGDCCKLLVNK</sequence>
<feature type="compositionally biased region" description="Basic residues" evidence="1">
    <location>
        <begin position="176"/>
        <end position="197"/>
    </location>
</feature>
<evidence type="ECO:0000256" key="1">
    <source>
        <dbReference type="SAM" id="MobiDB-lite"/>
    </source>
</evidence>
<feature type="region of interest" description="Disordered" evidence="1">
    <location>
        <begin position="166"/>
        <end position="221"/>
    </location>
</feature>
<protein>
    <submittedName>
        <fullName evidence="4">Uncharacterized protein</fullName>
    </submittedName>
</protein>
<evidence type="ECO:0000313" key="4">
    <source>
        <dbReference type="WBParaSite" id="scaffold4307_cov275.g7956"/>
    </source>
</evidence>
<keyword evidence="2" id="KW-1133">Transmembrane helix</keyword>
<reference evidence="4" key="1">
    <citation type="submission" date="2022-11" db="UniProtKB">
        <authorList>
            <consortium name="WormBaseParasite"/>
        </authorList>
    </citation>
    <scope>IDENTIFICATION</scope>
</reference>
<dbReference type="AlphaFoldDB" id="A0A915MPD5"/>